<name>A0ABN9UYX4_9DINO</name>
<evidence type="ECO:0000256" key="1">
    <source>
        <dbReference type="SAM" id="MobiDB-lite"/>
    </source>
</evidence>
<comment type="caution">
    <text evidence="2">The sequence shown here is derived from an EMBL/GenBank/DDBJ whole genome shotgun (WGS) entry which is preliminary data.</text>
</comment>
<evidence type="ECO:0000313" key="3">
    <source>
        <dbReference type="Proteomes" id="UP001189429"/>
    </source>
</evidence>
<organism evidence="2 3">
    <name type="scientific">Prorocentrum cordatum</name>
    <dbReference type="NCBI Taxonomy" id="2364126"/>
    <lineage>
        <taxon>Eukaryota</taxon>
        <taxon>Sar</taxon>
        <taxon>Alveolata</taxon>
        <taxon>Dinophyceae</taxon>
        <taxon>Prorocentrales</taxon>
        <taxon>Prorocentraceae</taxon>
        <taxon>Prorocentrum</taxon>
    </lineage>
</organism>
<feature type="region of interest" description="Disordered" evidence="1">
    <location>
        <begin position="102"/>
        <end position="143"/>
    </location>
</feature>
<dbReference type="EMBL" id="CAUYUJ010016393">
    <property type="protein sequence ID" value="CAK0864754.1"/>
    <property type="molecule type" value="Genomic_DNA"/>
</dbReference>
<keyword evidence="3" id="KW-1185">Reference proteome</keyword>
<accession>A0ABN9UYX4</accession>
<reference evidence="2" key="1">
    <citation type="submission" date="2023-10" db="EMBL/GenBank/DDBJ databases">
        <authorList>
            <person name="Chen Y."/>
            <person name="Shah S."/>
            <person name="Dougan E. K."/>
            <person name="Thang M."/>
            <person name="Chan C."/>
        </authorList>
    </citation>
    <scope>NUCLEOTIDE SEQUENCE [LARGE SCALE GENOMIC DNA]</scope>
</reference>
<dbReference type="Proteomes" id="UP001189429">
    <property type="component" value="Unassembled WGS sequence"/>
</dbReference>
<evidence type="ECO:0000313" key="2">
    <source>
        <dbReference type="EMBL" id="CAK0864754.1"/>
    </source>
</evidence>
<gene>
    <name evidence="2" type="ORF">PCOR1329_LOCUS52536</name>
</gene>
<sequence length="143" mass="15939">MDRRNPIRDGKQEPLVFLGSSSSSCIGRLPGRGLLCCEVALSRSEERTWLRKEELHLPPGMRSYSAAGTRRAADQRHLDTVRGPFAPHAHLPHCREQPTLFSGWESQASPPHSMPRGWTSNNRMTGTRKGSLAIKQGTVSKIR</sequence>
<protein>
    <submittedName>
        <fullName evidence="2">Uncharacterized protein</fullName>
    </submittedName>
</protein>
<dbReference type="PROSITE" id="PS51257">
    <property type="entry name" value="PROKAR_LIPOPROTEIN"/>
    <property type="match status" value="1"/>
</dbReference>
<proteinExistence type="predicted"/>